<reference evidence="1 2" key="1">
    <citation type="submission" date="2017-05" db="EMBL/GenBank/DDBJ databases">
        <authorList>
            <person name="Varghese N."/>
            <person name="Submissions S."/>
        </authorList>
    </citation>
    <scope>NUCLEOTIDE SEQUENCE [LARGE SCALE GENOMIC DNA]</scope>
    <source>
        <strain evidence="1 2">DSM 26001</strain>
    </source>
</reference>
<organism evidence="1 2">
    <name type="scientific">Noviherbaspirillum suwonense</name>
    <dbReference type="NCBI Taxonomy" id="1224511"/>
    <lineage>
        <taxon>Bacteria</taxon>
        <taxon>Pseudomonadati</taxon>
        <taxon>Pseudomonadota</taxon>
        <taxon>Betaproteobacteria</taxon>
        <taxon>Burkholderiales</taxon>
        <taxon>Oxalobacteraceae</taxon>
        <taxon>Noviherbaspirillum</taxon>
    </lineage>
</organism>
<proteinExistence type="predicted"/>
<gene>
    <name evidence="1" type="ORF">SAMN06295970_13323</name>
</gene>
<accession>A0ABY1QSZ3</accession>
<dbReference type="Proteomes" id="UP001158049">
    <property type="component" value="Unassembled WGS sequence"/>
</dbReference>
<evidence type="ECO:0000313" key="1">
    <source>
        <dbReference type="EMBL" id="SMP79917.1"/>
    </source>
</evidence>
<keyword evidence="2" id="KW-1185">Reference proteome</keyword>
<name>A0ABY1QSZ3_9BURK</name>
<comment type="caution">
    <text evidence="1">The sequence shown here is derived from an EMBL/GenBank/DDBJ whole genome shotgun (WGS) entry which is preliminary data.</text>
</comment>
<protein>
    <submittedName>
        <fullName evidence="1">Uncharacterized protein</fullName>
    </submittedName>
</protein>
<dbReference type="RefSeq" id="WP_283445366.1">
    <property type="nucleotide sequence ID" value="NZ_FXUL01000033.1"/>
</dbReference>
<evidence type="ECO:0000313" key="2">
    <source>
        <dbReference type="Proteomes" id="UP001158049"/>
    </source>
</evidence>
<sequence>MTKPELPRVVSYNFAVVQPARGLPGIGLSLHLLLRGDAGGETRTFLQLEKRQVWVLRDACAAASIDHPDQYASFLAKTRAAHQLNYGDKFLKTLPSTDPYANFHRRWNELAIPAEFLTAMHPAQTGVLSTATLSRGGMVCGFRMKHGETLAFFLPDDLAFQMVDTIDQAVWAAEWERDERLDDADS</sequence>
<dbReference type="EMBL" id="FXUL01000033">
    <property type="protein sequence ID" value="SMP79917.1"/>
    <property type="molecule type" value="Genomic_DNA"/>
</dbReference>